<evidence type="ECO:0000256" key="6">
    <source>
        <dbReference type="SAM" id="MobiDB-lite"/>
    </source>
</evidence>
<feature type="region of interest" description="Disordered" evidence="6">
    <location>
        <begin position="1055"/>
        <end position="1127"/>
    </location>
</feature>
<feature type="compositionally biased region" description="Basic and acidic residues" evidence="6">
    <location>
        <begin position="463"/>
        <end position="477"/>
    </location>
</feature>
<feature type="compositionally biased region" description="Basic and acidic residues" evidence="6">
    <location>
        <begin position="968"/>
        <end position="982"/>
    </location>
</feature>
<dbReference type="Proteomes" id="UP001595075">
    <property type="component" value="Unassembled WGS sequence"/>
</dbReference>
<feature type="compositionally biased region" description="Polar residues" evidence="6">
    <location>
        <begin position="172"/>
        <end position="200"/>
    </location>
</feature>
<keyword evidence="4" id="KW-0779">Telomere</keyword>
<keyword evidence="3" id="KW-0158">Chromosome</keyword>
<proteinExistence type="predicted"/>
<feature type="region of interest" description="Disordered" evidence="6">
    <location>
        <begin position="704"/>
        <end position="815"/>
    </location>
</feature>
<dbReference type="InterPro" id="IPR019437">
    <property type="entry name" value="TPP1/Est3"/>
</dbReference>
<evidence type="ECO:0000313" key="8">
    <source>
        <dbReference type="EMBL" id="KAL2061438.1"/>
    </source>
</evidence>
<feature type="region of interest" description="Disordered" evidence="6">
    <location>
        <begin position="1517"/>
        <end position="1617"/>
    </location>
</feature>
<feature type="compositionally biased region" description="Polar residues" evidence="6">
    <location>
        <begin position="547"/>
        <end position="559"/>
    </location>
</feature>
<evidence type="ECO:0000313" key="9">
    <source>
        <dbReference type="Proteomes" id="UP001595075"/>
    </source>
</evidence>
<keyword evidence="5" id="KW-0539">Nucleus</keyword>
<feature type="compositionally biased region" description="Basic and acidic residues" evidence="6">
    <location>
        <begin position="1466"/>
        <end position="1483"/>
    </location>
</feature>
<feature type="compositionally biased region" description="Polar residues" evidence="6">
    <location>
        <begin position="869"/>
        <end position="893"/>
    </location>
</feature>
<reference evidence="8 9" key="1">
    <citation type="journal article" date="2024" name="Commun. Biol.">
        <title>Comparative genomic analysis of thermophilic fungi reveals convergent evolutionary adaptations and gene losses.</title>
        <authorList>
            <person name="Steindorff A.S."/>
            <person name="Aguilar-Pontes M.V."/>
            <person name="Robinson A.J."/>
            <person name="Andreopoulos B."/>
            <person name="LaButti K."/>
            <person name="Kuo A."/>
            <person name="Mondo S."/>
            <person name="Riley R."/>
            <person name="Otillar R."/>
            <person name="Haridas S."/>
            <person name="Lipzen A."/>
            <person name="Grimwood J."/>
            <person name="Schmutz J."/>
            <person name="Clum A."/>
            <person name="Reid I.D."/>
            <person name="Moisan M.C."/>
            <person name="Butler G."/>
            <person name="Nguyen T.T.M."/>
            <person name="Dewar K."/>
            <person name="Conant G."/>
            <person name="Drula E."/>
            <person name="Henrissat B."/>
            <person name="Hansel C."/>
            <person name="Singer S."/>
            <person name="Hutchinson M.I."/>
            <person name="de Vries R.P."/>
            <person name="Natvig D.O."/>
            <person name="Powell A.J."/>
            <person name="Tsang A."/>
            <person name="Grigoriev I.V."/>
        </authorList>
    </citation>
    <scope>NUCLEOTIDE SEQUENCE [LARGE SCALE GENOMIC DNA]</scope>
    <source>
        <strain evidence="8 9">CBS 494.80</strain>
    </source>
</reference>
<protein>
    <recommendedName>
        <fullName evidence="7">Shelterin complex subunit TPP1/Est3 domain-containing protein</fullName>
    </recommendedName>
</protein>
<sequence>MAGALRLPWIGTSVENELTGALGNFKSYMSGQPELKKENRYCRPGRVEIHCSKRRQAQVTSFPGGMRNPYDAILSDGTHQIPAIFDKDAALSFTENFHRDYHSIEGGIIIINKYHLVVDAALAPNRLTLRVLDFRLDGAEGSAVMGRPVDILTDPDFEQLVARLERLCAPPQESTQDQLSSSTSRDKSSQLSNGFATQVNHGKERPVSSPVVAQESRTSIDDAFIAHLLGAAKNPQAVVTNPADNLAQAPVLGSVTGAKAHALKSKLDNRMNIRSSHPSTSLASSNVQDEDTLKSVDNDMKTHSPLHSCLGDDDKENSQEYVSFQNSSPVQPKTKTPVQLQRLPLFVDQLQHDNAFKGLKRVPQRFVRIPKDQNTMLERNDCWYEPQVGDRPRYANIPAKVMDDLTEFMERNPTEPQVELTRLNPGPSVSEDDPDEESDADSEYDTPDERPAGGHNEQNLDASLERGHHDDMGRFSNDKSPPPGNQTARDRLASHGPKIVDQEKDSDNDTDDDDRVSWDATPEPDDTAHQLLFNNKTPTQPRLMDQLPSTPSNTTWKSQTRPHARIPVHIPSSSPTREEEIELAVPYAVGDVVELEDVQVQTTINASQELPSTAPPSSKYIQVKRTPYVKSRSFDEDLLCHTATGSRRAEDDVSSDPIIPATFNDTSMSGKQTSSLTDQAPTSIDRISGTQTLLTNDVLVHTQTNAVQDQDPAESSALGSRDEPTEEVSAHKTIAVGTLGSERSRAVPGRHQRLSGHSSIMRPGGERGMPSRKVSPQPKPQTAAHSKVPRETGRLTSNGASHIRTGKAPETTSVPTHLSKKERQMFFSNIKIDENASEGKELAELLLEEKRKARDAKRNFRAQERLTRQRSGSVTDIPNLPSSPNYPMVSNSHTLEKESRRFRSPTPDLSTGNDENMALVPSVEIEPMQDRLVLQEPQPPSINGSQSSAAVRTSSRAVRNQSLPRNTAGERDTERDLSARKPFRETPLWEVLVPSTPSYGERHLDDLDGGTLPDMKALESEFLAAELTQIEQDNGENALLEAPETEVLQSVEPEIDQHDDHSPLQKGLVSEGLKAAQPSIEITDDEDSPPEATAETEDLELDSRMNEKDKPSPNRTPTPVCKPSSMNTINWEDGLSPGREFVQAANAVPLEHSELETRGQSSPRQTLQTTKLVPRGENQLNDSQIEETNAVNAPTYDNFRLTYPEYAGDKRSFTRALVCVEWLRLQRIPPWSMCDDFIRVYVEFEPFVRTLVKEGNPPLGAWEFYDKHVKTLLFEKRFIDDEDKLTTALSLLNPLYVQNLRRGYNAPAADKSQAKVLKRNNSMSAVPQVRRCSTTKSLQTAQTPTEGRPASPELGSTNNPPQRHSRKPFFETPSQIQSIQRSVEHENLARPIPDVERSDKKKRTLPWAQDRITSSPLSRGDQPVSRPASPSLRSSESRKRRHPDDQKSATIAPPLRRSLAKSTTAGRKENSSRPASRDSELFKSRHSTFQAARVSPELPDFTEKWVSQQQLTEDPIVEKPKISELTSLPQKHLIKESFSGRRKSGLSANADSPGSTKKRPNRDLAEVARLYAQRRRSGGLSSRASTPQSTPAKRFCTKPKTETSAKRLEPETQAWEY</sequence>
<feature type="compositionally biased region" description="Acidic residues" evidence="6">
    <location>
        <begin position="430"/>
        <end position="446"/>
    </location>
</feature>
<evidence type="ECO:0000256" key="4">
    <source>
        <dbReference type="ARBA" id="ARBA00022895"/>
    </source>
</evidence>
<evidence type="ECO:0000256" key="2">
    <source>
        <dbReference type="ARBA" id="ARBA00004574"/>
    </source>
</evidence>
<feature type="compositionally biased region" description="Low complexity" evidence="6">
    <location>
        <begin position="945"/>
        <end position="959"/>
    </location>
</feature>
<evidence type="ECO:0000256" key="1">
    <source>
        <dbReference type="ARBA" id="ARBA00004123"/>
    </source>
</evidence>
<dbReference type="EMBL" id="JAZHXI010000019">
    <property type="protein sequence ID" value="KAL2061438.1"/>
    <property type="molecule type" value="Genomic_DNA"/>
</dbReference>
<feature type="region of interest" description="Disordered" evidence="6">
    <location>
        <begin position="854"/>
        <end position="915"/>
    </location>
</feature>
<feature type="compositionally biased region" description="Basic and acidic residues" evidence="6">
    <location>
        <begin position="1599"/>
        <end position="1610"/>
    </location>
</feature>
<evidence type="ECO:0000259" key="7">
    <source>
        <dbReference type="Pfam" id="PF10341"/>
    </source>
</evidence>
<feature type="compositionally biased region" description="Basic and acidic residues" evidence="6">
    <location>
        <begin position="1382"/>
        <end position="1399"/>
    </location>
</feature>
<feature type="domain" description="Shelterin complex subunit TPP1/Est3" evidence="7">
    <location>
        <begin position="8"/>
        <end position="167"/>
    </location>
</feature>
<feature type="region of interest" description="Disordered" evidence="6">
    <location>
        <begin position="414"/>
        <end position="578"/>
    </location>
</feature>
<feature type="region of interest" description="Disordered" evidence="6">
    <location>
        <begin position="936"/>
        <end position="982"/>
    </location>
</feature>
<feature type="compositionally biased region" description="Basic and acidic residues" evidence="6">
    <location>
        <begin position="488"/>
        <end position="507"/>
    </location>
</feature>
<feature type="compositionally biased region" description="Acidic residues" evidence="6">
    <location>
        <begin position="1082"/>
        <end position="1100"/>
    </location>
</feature>
<evidence type="ECO:0000256" key="5">
    <source>
        <dbReference type="ARBA" id="ARBA00023242"/>
    </source>
</evidence>
<evidence type="ECO:0000256" key="3">
    <source>
        <dbReference type="ARBA" id="ARBA00022454"/>
    </source>
</evidence>
<organism evidence="8 9">
    <name type="scientific">Oculimacula yallundae</name>
    <dbReference type="NCBI Taxonomy" id="86028"/>
    <lineage>
        <taxon>Eukaryota</taxon>
        <taxon>Fungi</taxon>
        <taxon>Dikarya</taxon>
        <taxon>Ascomycota</taxon>
        <taxon>Pezizomycotina</taxon>
        <taxon>Leotiomycetes</taxon>
        <taxon>Helotiales</taxon>
        <taxon>Ploettnerulaceae</taxon>
        <taxon>Oculimacula</taxon>
    </lineage>
</organism>
<feature type="region of interest" description="Disordered" evidence="6">
    <location>
        <begin position="171"/>
        <end position="214"/>
    </location>
</feature>
<feature type="compositionally biased region" description="Polar residues" evidence="6">
    <location>
        <begin position="1546"/>
        <end position="1555"/>
    </location>
</feature>
<gene>
    <name evidence="8" type="ORF">VTL71DRAFT_7711</name>
</gene>
<keyword evidence="9" id="KW-1185">Reference proteome</keyword>
<feature type="compositionally biased region" description="Polar residues" evidence="6">
    <location>
        <begin position="1372"/>
        <end position="1381"/>
    </location>
</feature>
<feature type="region of interest" description="Disordered" evidence="6">
    <location>
        <begin position="1319"/>
        <end position="1495"/>
    </location>
</feature>
<comment type="subcellular location">
    <subcellularLocation>
        <location evidence="2">Chromosome</location>
        <location evidence="2">Telomere</location>
    </subcellularLocation>
    <subcellularLocation>
        <location evidence="1">Nucleus</location>
    </subcellularLocation>
</comment>
<accession>A0ABR4BUW1</accession>
<dbReference type="Gene3D" id="2.40.50.960">
    <property type="match status" value="1"/>
</dbReference>
<name>A0ABR4BUW1_9HELO</name>
<feature type="compositionally biased region" description="Polar residues" evidence="6">
    <location>
        <begin position="1319"/>
        <end position="1345"/>
    </location>
</feature>
<dbReference type="Pfam" id="PF10341">
    <property type="entry name" value="TPP1"/>
    <property type="match status" value="1"/>
</dbReference>
<feature type="compositionally biased region" description="Basic and acidic residues" evidence="6">
    <location>
        <begin position="854"/>
        <end position="867"/>
    </location>
</feature>
<comment type="caution">
    <text evidence="8">The sequence shown here is derived from an EMBL/GenBank/DDBJ whole genome shotgun (WGS) entry which is preliminary data.</text>
</comment>
<feature type="compositionally biased region" description="Basic and acidic residues" evidence="6">
    <location>
        <begin position="1101"/>
        <end position="1112"/>
    </location>
</feature>